<organism evidence="1 2">
    <name type="scientific">Archaeoglobus sulfaticallidus PM70-1</name>
    <dbReference type="NCBI Taxonomy" id="387631"/>
    <lineage>
        <taxon>Archaea</taxon>
        <taxon>Methanobacteriati</taxon>
        <taxon>Methanobacteriota</taxon>
        <taxon>Archaeoglobi</taxon>
        <taxon>Archaeoglobales</taxon>
        <taxon>Archaeoglobaceae</taxon>
        <taxon>Archaeoglobus</taxon>
    </lineage>
</organism>
<protein>
    <recommendedName>
        <fullName evidence="3">RecA-superfamily ATPases implicated in signal transduction</fullName>
    </recommendedName>
</protein>
<evidence type="ECO:0000313" key="1">
    <source>
        <dbReference type="EMBL" id="AGK62113.1"/>
    </source>
</evidence>
<dbReference type="STRING" id="387631.Asulf_02159"/>
<dbReference type="InterPro" id="IPR027417">
    <property type="entry name" value="P-loop_NTPase"/>
</dbReference>
<dbReference type="HOGENOM" id="CLU_053639_1_0_2"/>
<dbReference type="GeneID" id="15393791"/>
<accession>N0BGI5</accession>
<dbReference type="AlphaFoldDB" id="N0BGI5"/>
<dbReference type="Proteomes" id="UP000013307">
    <property type="component" value="Chromosome"/>
</dbReference>
<dbReference type="KEGG" id="ast:Asulf_02159"/>
<dbReference type="Gene3D" id="3.40.50.300">
    <property type="entry name" value="P-loop containing nucleotide triphosphate hydrolases"/>
    <property type="match status" value="1"/>
</dbReference>
<dbReference type="eggNOG" id="arCOG01172">
    <property type="taxonomic scope" value="Archaea"/>
</dbReference>
<dbReference type="OrthoDB" id="337234at2157"/>
<dbReference type="EMBL" id="CP005290">
    <property type="protein sequence ID" value="AGK62113.1"/>
    <property type="molecule type" value="Genomic_DNA"/>
</dbReference>
<sequence>MTEFAEFKTGIDVFDSQIGGLPSGLIFLLEEVGAGGREFALTTLMKLAKSGFENLYYFAISSTVDEIKRELTLTFPKSGNEWIDKIDIKSFSKDFFAKTVVPLSWLDVEVGLSALKKGDLLRNLFDGFEKVGDNSVLLIDSFIDLVRKTDVLGGNELSWRDLVDFVTGLRKFIIKKNMLVYCLMTKDVVGKAKEEELISSSDGVIVFEFLHGKEMVKRSMFIRKLLGALPILERRGIMRFDISFDPSEGFIISRLQRIV</sequence>
<name>N0BGI5_9EURY</name>
<reference evidence="1 2" key="1">
    <citation type="journal article" date="2013" name="Genome Announc.">
        <title>Complete Genome Sequence of the Thermophilic and Facultatively Chemolithoautotrophic Sulfate Reducer Archaeoglobus sulfaticallidus Strain PM70-1T.</title>
        <authorList>
            <person name="Stokke R."/>
            <person name="Hocking W.P."/>
            <person name="Steinsbu B.O."/>
            <person name="Steen I.H."/>
        </authorList>
    </citation>
    <scope>NUCLEOTIDE SEQUENCE [LARGE SCALE GENOMIC DNA]</scope>
    <source>
        <strain evidence="1">PM70-1</strain>
    </source>
</reference>
<gene>
    <name evidence="1" type="ORF">Asulf_02159</name>
</gene>
<dbReference type="RefSeq" id="WP_015591709.1">
    <property type="nucleotide sequence ID" value="NC_021169.1"/>
</dbReference>
<evidence type="ECO:0000313" key="2">
    <source>
        <dbReference type="Proteomes" id="UP000013307"/>
    </source>
</evidence>
<keyword evidence="2" id="KW-1185">Reference proteome</keyword>
<evidence type="ECO:0008006" key="3">
    <source>
        <dbReference type="Google" id="ProtNLM"/>
    </source>
</evidence>
<proteinExistence type="predicted"/>